<accession>A0AAV2EU29</accession>
<dbReference type="EMBL" id="OZ034818">
    <property type="protein sequence ID" value="CAL1389339.1"/>
    <property type="molecule type" value="Genomic_DNA"/>
</dbReference>
<keyword evidence="2" id="KW-1185">Reference proteome</keyword>
<organism evidence="1 2">
    <name type="scientific">Linum trigynum</name>
    <dbReference type="NCBI Taxonomy" id="586398"/>
    <lineage>
        <taxon>Eukaryota</taxon>
        <taxon>Viridiplantae</taxon>
        <taxon>Streptophyta</taxon>
        <taxon>Embryophyta</taxon>
        <taxon>Tracheophyta</taxon>
        <taxon>Spermatophyta</taxon>
        <taxon>Magnoliopsida</taxon>
        <taxon>eudicotyledons</taxon>
        <taxon>Gunneridae</taxon>
        <taxon>Pentapetalae</taxon>
        <taxon>rosids</taxon>
        <taxon>fabids</taxon>
        <taxon>Malpighiales</taxon>
        <taxon>Linaceae</taxon>
        <taxon>Linum</taxon>
    </lineage>
</organism>
<name>A0AAV2EU29_9ROSI</name>
<dbReference type="AlphaFoldDB" id="A0AAV2EU29"/>
<proteinExistence type="predicted"/>
<reference evidence="1 2" key="1">
    <citation type="submission" date="2024-04" db="EMBL/GenBank/DDBJ databases">
        <authorList>
            <person name="Fracassetti M."/>
        </authorList>
    </citation>
    <scope>NUCLEOTIDE SEQUENCE [LARGE SCALE GENOMIC DNA]</scope>
</reference>
<dbReference type="Proteomes" id="UP001497516">
    <property type="component" value="Chromosome 5"/>
</dbReference>
<evidence type="ECO:0000313" key="2">
    <source>
        <dbReference type="Proteomes" id="UP001497516"/>
    </source>
</evidence>
<evidence type="ECO:0000313" key="1">
    <source>
        <dbReference type="EMBL" id="CAL1389339.1"/>
    </source>
</evidence>
<sequence length="73" mass="8979">MPRYLRRDPFPLFQLEEIKHRCLRPLAITLHESHLLMRHHQRDESRLRTSIPYACTRFTDRITRLELRSPCRP</sequence>
<protein>
    <submittedName>
        <fullName evidence="1">Uncharacterized protein</fullName>
    </submittedName>
</protein>
<gene>
    <name evidence="1" type="ORF">LTRI10_LOCUS30205</name>
</gene>